<dbReference type="AlphaFoldDB" id="A0A6L6PNQ2"/>
<dbReference type="OrthoDB" id="8589804at2"/>
<sequence>MSQPRQPANPAGLHQPSVAASRAAAPLIAAARRCAAIVLLAAGVTLCGAAVAGPVEEGRLALRGADGVPANLPRAFELFSNAARKGDALAAYYLGMMYQNGMAVTRDLKTAAHWLQFAANRQIPAAMFALAKLYLSGEGVKRDEIAARRWIEKAADLEYPEAVMAMAIGLRDGSMGFERNEALAETQMRFANRALRRATPAM</sequence>
<dbReference type="RefSeq" id="WP_155465577.1">
    <property type="nucleotide sequence ID" value="NZ_WNKY01000023.1"/>
</dbReference>
<dbReference type="PANTHER" id="PTHR11102">
    <property type="entry name" value="SEL-1-LIKE PROTEIN"/>
    <property type="match status" value="1"/>
</dbReference>
<organism evidence="1 2">
    <name type="scientific">Duganella radicis</name>
    <dbReference type="NCBI Taxonomy" id="551988"/>
    <lineage>
        <taxon>Bacteria</taxon>
        <taxon>Pseudomonadati</taxon>
        <taxon>Pseudomonadota</taxon>
        <taxon>Betaproteobacteria</taxon>
        <taxon>Burkholderiales</taxon>
        <taxon>Oxalobacteraceae</taxon>
        <taxon>Telluria group</taxon>
        <taxon>Duganella</taxon>
    </lineage>
</organism>
<evidence type="ECO:0000313" key="1">
    <source>
        <dbReference type="EMBL" id="MTV39785.1"/>
    </source>
</evidence>
<comment type="caution">
    <text evidence="1">The sequence shown here is derived from an EMBL/GenBank/DDBJ whole genome shotgun (WGS) entry which is preliminary data.</text>
</comment>
<name>A0A6L6PNQ2_9BURK</name>
<gene>
    <name evidence="1" type="ORF">GM676_19655</name>
</gene>
<accession>A0A6L6PNQ2</accession>
<protein>
    <submittedName>
        <fullName evidence="1">Sel1 repeat family protein</fullName>
    </submittedName>
</protein>
<dbReference type="SMART" id="SM00671">
    <property type="entry name" value="SEL1"/>
    <property type="match status" value="3"/>
</dbReference>
<proteinExistence type="predicted"/>
<dbReference type="InterPro" id="IPR006597">
    <property type="entry name" value="Sel1-like"/>
</dbReference>
<dbReference type="InterPro" id="IPR050767">
    <property type="entry name" value="Sel1_AlgK"/>
</dbReference>
<keyword evidence="2" id="KW-1185">Reference proteome</keyword>
<dbReference type="PANTHER" id="PTHR11102:SF160">
    <property type="entry name" value="ERAD-ASSOCIATED E3 UBIQUITIN-PROTEIN LIGASE COMPONENT HRD3"/>
    <property type="match status" value="1"/>
</dbReference>
<dbReference type="Pfam" id="PF08238">
    <property type="entry name" value="Sel1"/>
    <property type="match status" value="3"/>
</dbReference>
<dbReference type="EMBL" id="WNKY01000023">
    <property type="protein sequence ID" value="MTV39785.1"/>
    <property type="molecule type" value="Genomic_DNA"/>
</dbReference>
<evidence type="ECO:0000313" key="2">
    <source>
        <dbReference type="Proteomes" id="UP000475582"/>
    </source>
</evidence>
<reference evidence="1 2" key="1">
    <citation type="submission" date="2019-11" db="EMBL/GenBank/DDBJ databases">
        <title>Type strains purchased from KCTC, JCM and DSMZ.</title>
        <authorList>
            <person name="Lu H."/>
        </authorList>
    </citation>
    <scope>NUCLEOTIDE SEQUENCE [LARGE SCALE GENOMIC DNA]</scope>
    <source>
        <strain evidence="1 2">KCTC 22382</strain>
    </source>
</reference>
<dbReference type="Gene3D" id="1.25.40.10">
    <property type="entry name" value="Tetratricopeptide repeat domain"/>
    <property type="match status" value="1"/>
</dbReference>
<dbReference type="Proteomes" id="UP000475582">
    <property type="component" value="Unassembled WGS sequence"/>
</dbReference>
<dbReference type="SUPFAM" id="SSF81901">
    <property type="entry name" value="HCP-like"/>
    <property type="match status" value="1"/>
</dbReference>
<dbReference type="InterPro" id="IPR011990">
    <property type="entry name" value="TPR-like_helical_dom_sf"/>
</dbReference>